<evidence type="ECO:0000313" key="1">
    <source>
        <dbReference type="EMBL" id="SBS80872.1"/>
    </source>
</evidence>
<dbReference type="EMBL" id="FLQU01000107">
    <property type="protein sequence ID" value="SBS80872.1"/>
    <property type="molecule type" value="Genomic_DNA"/>
</dbReference>
<proteinExistence type="predicted"/>
<dbReference type="Proteomes" id="UP000078560">
    <property type="component" value="Unassembled WGS sequence"/>
</dbReference>
<protein>
    <submittedName>
        <fullName evidence="1">PIR Superfamily Protein</fullName>
    </submittedName>
</protein>
<dbReference type="AlphaFoldDB" id="A0A1A8VK13"/>
<gene>
    <name evidence="1" type="ORF">POVCU2_0007310</name>
</gene>
<name>A0A1A8VK13_PLAOA</name>
<organism evidence="1 2">
    <name type="scientific">Plasmodium ovale curtisi</name>
    <dbReference type="NCBI Taxonomy" id="864141"/>
    <lineage>
        <taxon>Eukaryota</taxon>
        <taxon>Sar</taxon>
        <taxon>Alveolata</taxon>
        <taxon>Apicomplexa</taxon>
        <taxon>Aconoidasida</taxon>
        <taxon>Haemosporida</taxon>
        <taxon>Plasmodiidae</taxon>
        <taxon>Plasmodium</taxon>
        <taxon>Plasmodium (Plasmodium)</taxon>
    </lineage>
</organism>
<sequence>MNTEHTDLSNYSKHFESVTWRKNGEQVKENCKKYLRYFDKSQALNVAKPKYDICILLNYWIYGKLTKIFGAKDTSDNINIAFGNLQYMCSKLCYYPSNMEHRNKYKPKFETGSTEKNNCPDFYDKCKDYNSKIVLPNLLCHNDMVPQKAYAVAKAAKRNRPMNMPSRKNQESTFYIPPSFPKPEAVGHSVLGVAPVLLTATALHRYTPVDSWIRKLGGHNQTGISDMNEFSSYTQESGDMFSNHAANYISYQPI</sequence>
<dbReference type="InterPro" id="IPR008780">
    <property type="entry name" value="Plasmodium_Vir"/>
</dbReference>
<accession>A0A1A8VK13</accession>
<dbReference type="Pfam" id="PF05795">
    <property type="entry name" value="Plasmodium_Vir"/>
    <property type="match status" value="2"/>
</dbReference>
<reference evidence="2" key="1">
    <citation type="submission" date="2016-05" db="EMBL/GenBank/DDBJ databases">
        <authorList>
            <person name="Naeem Raeece"/>
        </authorList>
    </citation>
    <scope>NUCLEOTIDE SEQUENCE [LARGE SCALE GENOMIC DNA]</scope>
</reference>
<evidence type="ECO:0000313" key="2">
    <source>
        <dbReference type="Proteomes" id="UP000078560"/>
    </source>
</evidence>